<dbReference type="Proteomes" id="UP000629870">
    <property type="component" value="Unassembled WGS sequence"/>
</dbReference>
<proteinExistence type="predicted"/>
<organism evidence="2 3">
    <name type="scientific">Deinococcus radiopugnans ATCC 19172</name>
    <dbReference type="NCBI Taxonomy" id="585398"/>
    <lineage>
        <taxon>Bacteria</taxon>
        <taxon>Thermotogati</taxon>
        <taxon>Deinococcota</taxon>
        <taxon>Deinococci</taxon>
        <taxon>Deinococcales</taxon>
        <taxon>Deinococcaceae</taxon>
        <taxon>Deinococcus</taxon>
    </lineage>
</organism>
<evidence type="ECO:0000256" key="1">
    <source>
        <dbReference type="SAM" id="Phobius"/>
    </source>
</evidence>
<evidence type="ECO:0000313" key="3">
    <source>
        <dbReference type="Proteomes" id="UP000629870"/>
    </source>
</evidence>
<evidence type="ECO:0000313" key="2">
    <source>
        <dbReference type="EMBL" id="MBB6018888.1"/>
    </source>
</evidence>
<evidence type="ECO:0008006" key="4">
    <source>
        <dbReference type="Google" id="ProtNLM"/>
    </source>
</evidence>
<name>A0ABR6NXV5_9DEIO</name>
<protein>
    <recommendedName>
        <fullName evidence="4">TMhelix containing protein</fullName>
    </recommendedName>
</protein>
<keyword evidence="3" id="KW-1185">Reference proteome</keyword>
<gene>
    <name evidence="2" type="ORF">HNQ04_004170</name>
</gene>
<keyword evidence="1" id="KW-0812">Transmembrane</keyword>
<comment type="caution">
    <text evidence="2">The sequence shown here is derived from an EMBL/GenBank/DDBJ whole genome shotgun (WGS) entry which is preliminary data.</text>
</comment>
<sequence>MEPTVASSIGKPLNALVCVGIWIFILTAPIFFLGVFIWDVVQIILGLFAN</sequence>
<keyword evidence="1" id="KW-0472">Membrane</keyword>
<feature type="transmembrane region" description="Helical" evidence="1">
    <location>
        <begin position="20"/>
        <end position="48"/>
    </location>
</feature>
<keyword evidence="1" id="KW-1133">Transmembrane helix</keyword>
<accession>A0ABR6NXV5</accession>
<reference evidence="2 3" key="1">
    <citation type="submission" date="2020-08" db="EMBL/GenBank/DDBJ databases">
        <title>Genomic Encyclopedia of Type Strains, Phase IV (KMG-IV): sequencing the most valuable type-strain genomes for metagenomic binning, comparative biology and taxonomic classification.</title>
        <authorList>
            <person name="Goeker M."/>
        </authorList>
    </citation>
    <scope>NUCLEOTIDE SEQUENCE [LARGE SCALE GENOMIC DNA]</scope>
    <source>
        <strain evidence="2 3">DSM 12027</strain>
    </source>
</reference>
<dbReference type="EMBL" id="JACHEW010000050">
    <property type="protein sequence ID" value="MBB6018888.1"/>
    <property type="molecule type" value="Genomic_DNA"/>
</dbReference>